<dbReference type="Proteomes" id="UP000015104">
    <property type="component" value="Unassembled WGS sequence"/>
</dbReference>
<evidence type="ECO:0000313" key="1">
    <source>
        <dbReference type="EnsemblMetazoa" id="tetur03g01210.1"/>
    </source>
</evidence>
<sequence>MFPQNCSDYITCYAIRLLMKHVALILARSGSQSIPDKNIFPINGTPLIGYCLKCLVLYI</sequence>
<dbReference type="AlphaFoldDB" id="T1JYQ6"/>
<dbReference type="EMBL" id="CAEY01001108">
    <property type="status" value="NOT_ANNOTATED_CDS"/>
    <property type="molecule type" value="Genomic_DNA"/>
</dbReference>
<dbReference type="Pfam" id="PF02348">
    <property type="entry name" value="CTP_transf_3"/>
    <property type="match status" value="1"/>
</dbReference>
<evidence type="ECO:0008006" key="3">
    <source>
        <dbReference type="Google" id="ProtNLM"/>
    </source>
</evidence>
<proteinExistence type="predicted"/>
<evidence type="ECO:0000313" key="2">
    <source>
        <dbReference type="Proteomes" id="UP000015104"/>
    </source>
</evidence>
<accession>T1JYQ6</accession>
<dbReference type="InterPro" id="IPR003329">
    <property type="entry name" value="Cytidylyl_trans"/>
</dbReference>
<keyword evidence="2" id="KW-1185">Reference proteome</keyword>
<reference evidence="1" key="2">
    <citation type="submission" date="2015-06" db="UniProtKB">
        <authorList>
            <consortium name="EnsemblMetazoa"/>
        </authorList>
    </citation>
    <scope>IDENTIFICATION</scope>
</reference>
<organism evidence="1 2">
    <name type="scientific">Tetranychus urticae</name>
    <name type="common">Two-spotted spider mite</name>
    <dbReference type="NCBI Taxonomy" id="32264"/>
    <lineage>
        <taxon>Eukaryota</taxon>
        <taxon>Metazoa</taxon>
        <taxon>Ecdysozoa</taxon>
        <taxon>Arthropoda</taxon>
        <taxon>Chelicerata</taxon>
        <taxon>Arachnida</taxon>
        <taxon>Acari</taxon>
        <taxon>Acariformes</taxon>
        <taxon>Trombidiformes</taxon>
        <taxon>Prostigmata</taxon>
        <taxon>Eleutherengona</taxon>
        <taxon>Raphignathae</taxon>
        <taxon>Tetranychoidea</taxon>
        <taxon>Tetranychidae</taxon>
        <taxon>Tetranychus</taxon>
    </lineage>
</organism>
<dbReference type="SUPFAM" id="SSF53448">
    <property type="entry name" value="Nucleotide-diphospho-sugar transferases"/>
    <property type="match status" value="1"/>
</dbReference>
<dbReference type="Gene3D" id="3.90.550.10">
    <property type="entry name" value="Spore Coat Polysaccharide Biosynthesis Protein SpsA, Chain A"/>
    <property type="match status" value="1"/>
</dbReference>
<dbReference type="InterPro" id="IPR029044">
    <property type="entry name" value="Nucleotide-diphossugar_trans"/>
</dbReference>
<protein>
    <recommendedName>
        <fullName evidence="3">Nucleotidyl transferase domain-containing protein</fullName>
    </recommendedName>
</protein>
<reference evidence="2" key="1">
    <citation type="submission" date="2011-08" db="EMBL/GenBank/DDBJ databases">
        <authorList>
            <person name="Rombauts S."/>
        </authorList>
    </citation>
    <scope>NUCLEOTIDE SEQUENCE</scope>
    <source>
        <strain evidence="2">London</strain>
    </source>
</reference>
<dbReference type="HOGENOM" id="CLU_2963767_0_0_1"/>
<name>T1JYQ6_TETUR</name>
<dbReference type="EnsemblMetazoa" id="tetur03g01210.1">
    <property type="protein sequence ID" value="tetur03g01210.1"/>
    <property type="gene ID" value="tetur03g01210"/>
</dbReference>